<reference evidence="3 4" key="1">
    <citation type="submission" date="2018-01" db="EMBL/GenBank/DDBJ databases">
        <title>Draft genome sequence of Jiangella sp. GTF31.</title>
        <authorList>
            <person name="Sahin N."/>
            <person name="Ay H."/>
            <person name="Saygin H."/>
        </authorList>
    </citation>
    <scope>NUCLEOTIDE SEQUENCE [LARGE SCALE GENOMIC DNA]</scope>
    <source>
        <strain evidence="3 4">GTF31</strain>
    </source>
</reference>
<dbReference type="InterPro" id="IPR029442">
    <property type="entry name" value="GyrI-like"/>
</dbReference>
<dbReference type="PANTHER" id="PTHR30204:SF97">
    <property type="entry name" value="MERR FAMILY REGULATORY PROTEIN"/>
    <property type="match status" value="1"/>
</dbReference>
<dbReference type="GO" id="GO:0003700">
    <property type="term" value="F:DNA-binding transcription factor activity"/>
    <property type="evidence" value="ECO:0007669"/>
    <property type="project" value="InterPro"/>
</dbReference>
<dbReference type="SUPFAM" id="SSF55136">
    <property type="entry name" value="Probable bacterial effector-binding domain"/>
    <property type="match status" value="1"/>
</dbReference>
<evidence type="ECO:0000259" key="2">
    <source>
        <dbReference type="PROSITE" id="PS50937"/>
    </source>
</evidence>
<dbReference type="InterPro" id="IPR010499">
    <property type="entry name" value="AraC_E-bd"/>
</dbReference>
<organism evidence="3 4">
    <name type="scientific">Jiangella anatolica</name>
    <dbReference type="NCBI Taxonomy" id="2670374"/>
    <lineage>
        <taxon>Bacteria</taxon>
        <taxon>Bacillati</taxon>
        <taxon>Actinomycetota</taxon>
        <taxon>Actinomycetes</taxon>
        <taxon>Jiangellales</taxon>
        <taxon>Jiangellaceae</taxon>
        <taxon>Jiangella</taxon>
    </lineage>
</organism>
<dbReference type="RefSeq" id="WP_111256619.1">
    <property type="nucleotide sequence ID" value="NZ_POTW01000058.1"/>
</dbReference>
<dbReference type="InterPro" id="IPR000551">
    <property type="entry name" value="MerR-type_HTH_dom"/>
</dbReference>
<dbReference type="SUPFAM" id="SSF46955">
    <property type="entry name" value="Putative DNA-binding domain"/>
    <property type="match status" value="1"/>
</dbReference>
<dbReference type="PROSITE" id="PS50937">
    <property type="entry name" value="HTH_MERR_2"/>
    <property type="match status" value="1"/>
</dbReference>
<dbReference type="CDD" id="cd01107">
    <property type="entry name" value="HTH_BmrR"/>
    <property type="match status" value="1"/>
</dbReference>
<accession>A0A2W2C0F4</accession>
<keyword evidence="1" id="KW-0238">DNA-binding</keyword>
<gene>
    <name evidence="3" type="ORF">C1I92_21075</name>
</gene>
<dbReference type="SMART" id="SM00871">
    <property type="entry name" value="AraC_E_bind"/>
    <property type="match status" value="1"/>
</dbReference>
<keyword evidence="4" id="KW-1185">Reference proteome</keyword>
<evidence type="ECO:0000313" key="3">
    <source>
        <dbReference type="EMBL" id="PZF81427.1"/>
    </source>
</evidence>
<dbReference type="EMBL" id="POTW01000058">
    <property type="protein sequence ID" value="PZF81427.1"/>
    <property type="molecule type" value="Genomic_DNA"/>
</dbReference>
<dbReference type="Gene3D" id="3.20.80.10">
    <property type="entry name" value="Regulatory factor, effector binding domain"/>
    <property type="match status" value="1"/>
</dbReference>
<dbReference type="SMART" id="SM00422">
    <property type="entry name" value="HTH_MERR"/>
    <property type="match status" value="1"/>
</dbReference>
<dbReference type="Pfam" id="PF06445">
    <property type="entry name" value="GyrI-like"/>
    <property type="match status" value="1"/>
</dbReference>
<dbReference type="AlphaFoldDB" id="A0A2W2C0F4"/>
<evidence type="ECO:0000256" key="1">
    <source>
        <dbReference type="ARBA" id="ARBA00023125"/>
    </source>
</evidence>
<dbReference type="Pfam" id="PF13411">
    <property type="entry name" value="MerR_1"/>
    <property type="match status" value="1"/>
</dbReference>
<feature type="domain" description="HTH merR-type" evidence="2">
    <location>
        <begin position="4"/>
        <end position="74"/>
    </location>
</feature>
<name>A0A2W2C0F4_9ACTN</name>
<evidence type="ECO:0000313" key="4">
    <source>
        <dbReference type="Proteomes" id="UP000248764"/>
    </source>
</evidence>
<protein>
    <submittedName>
        <fullName evidence="3">MerR family transcriptional regulator</fullName>
    </submittedName>
</protein>
<dbReference type="Gene3D" id="1.10.1660.10">
    <property type="match status" value="1"/>
</dbReference>
<comment type="caution">
    <text evidence="3">The sequence shown here is derived from an EMBL/GenBank/DDBJ whole genome shotgun (WGS) entry which is preliminary data.</text>
</comment>
<dbReference type="InterPro" id="IPR009061">
    <property type="entry name" value="DNA-bd_dom_put_sf"/>
</dbReference>
<dbReference type="Proteomes" id="UP000248764">
    <property type="component" value="Unassembled WGS sequence"/>
</dbReference>
<sequence>MDELLPIGRFSRLCWLSIKALRVYDDMGLLRPAHVDPDTGYRYYRPDQATTARIIATLRSLDMPLATIRQVLAESDPDRVRDLLDAHRLVLERRVDRDRHLLQRVETFIRMGAVMTYEISTRETAAAEVLGTTYPAPMDSLGETSRVAYHRLYDAIAAAGGRPDGSPRLVYLDLADDTWTVEACVPVAGLTRAPDGFSLHRARGGLAAVTLHVGPYEELGIAYREVESWIDAQGLRSAGAPYDVYVNDPAEVNDPSKFETEIVWPVSRD</sequence>
<dbReference type="InterPro" id="IPR047057">
    <property type="entry name" value="MerR_fam"/>
</dbReference>
<dbReference type="InterPro" id="IPR011256">
    <property type="entry name" value="Reg_factor_effector_dom_sf"/>
</dbReference>
<dbReference type="GO" id="GO:0003677">
    <property type="term" value="F:DNA binding"/>
    <property type="evidence" value="ECO:0007669"/>
    <property type="project" value="UniProtKB-KW"/>
</dbReference>
<dbReference type="PANTHER" id="PTHR30204">
    <property type="entry name" value="REDOX-CYCLING DRUG-SENSING TRANSCRIPTIONAL ACTIVATOR SOXR"/>
    <property type="match status" value="1"/>
</dbReference>
<proteinExistence type="predicted"/>